<dbReference type="Pfam" id="PF00331">
    <property type="entry name" value="Glyco_hydro_10"/>
    <property type="match status" value="1"/>
</dbReference>
<dbReference type="PRINTS" id="PR00134">
    <property type="entry name" value="GLHYDRLASE10"/>
</dbReference>
<feature type="domain" description="GH10" evidence="12">
    <location>
        <begin position="37"/>
        <end position="354"/>
    </location>
</feature>
<dbReference type="InterPro" id="IPR017853">
    <property type="entry name" value="GH"/>
</dbReference>
<keyword evidence="5 10" id="KW-0378">Hydrolase</keyword>
<gene>
    <name evidence="13" type="ORF">ACFPCZ_16530</name>
</gene>
<comment type="caution">
    <text evidence="13">The sequence shown here is derived from an EMBL/GenBank/DDBJ whole genome shotgun (WGS) entry which is preliminary data.</text>
</comment>
<dbReference type="PANTHER" id="PTHR31490:SF88">
    <property type="entry name" value="BETA-XYLANASE"/>
    <property type="match status" value="1"/>
</dbReference>
<evidence type="ECO:0000256" key="10">
    <source>
        <dbReference type="RuleBase" id="RU361174"/>
    </source>
</evidence>
<evidence type="ECO:0000313" key="13">
    <source>
        <dbReference type="EMBL" id="MFC4868240.1"/>
    </source>
</evidence>
<dbReference type="SMART" id="SM00633">
    <property type="entry name" value="Glyco_10"/>
    <property type="match status" value="1"/>
</dbReference>
<evidence type="ECO:0000256" key="9">
    <source>
        <dbReference type="PROSITE-ProRule" id="PRU10061"/>
    </source>
</evidence>
<accession>A0ABV9SPC7</accession>
<keyword evidence="6 10" id="KW-0119">Carbohydrate metabolism</keyword>
<keyword evidence="14" id="KW-1185">Reference proteome</keyword>
<comment type="catalytic activity">
    <reaction evidence="1 10">
        <text>Endohydrolysis of (1-&gt;4)-beta-D-xylosidic linkages in xylans.</text>
        <dbReference type="EC" id="3.2.1.8"/>
    </reaction>
</comment>
<proteinExistence type="inferred from homology"/>
<evidence type="ECO:0000256" key="1">
    <source>
        <dbReference type="ARBA" id="ARBA00000681"/>
    </source>
</evidence>
<dbReference type="SUPFAM" id="SSF51445">
    <property type="entry name" value="(Trans)glycosidases"/>
    <property type="match status" value="1"/>
</dbReference>
<protein>
    <recommendedName>
        <fullName evidence="10">Beta-xylanase</fullName>
        <ecNumber evidence="10">3.2.1.8</ecNumber>
    </recommendedName>
</protein>
<keyword evidence="8 10" id="KW-0624">Polysaccharide degradation</keyword>
<sequence>MVKHRAPRTHLMAVGAGLLLFVLLAVVAVRATAGPTQAGGVPLRDLAAEHGIRIGAAANPYLLERNRHYRAVLGEQYGSLTAENVMKWDTLQPERGVYDFSLADTLVDFAEKHGQDMRGHTLLWHNQNPEWLSEGHFGPDELRSIMHDHIETVVGDHFKGRVYAWDVINEPFRDSGGELRRNLWLRTLGKDYIAEALRTAHAADPDARLYINDFSIEGRNAKSDALYELAKSLLEQGVPLHGIGFQSHLSVGAVPDDMVENMRRFTDLGLEVTVTELDISIDMPASEEELRAQAEDYRTVVRNCLQVSKCTGVTVWGVGDADSWIPSWFPGQGAALPFDQDYAPKPAFGAVQEALSKAGFGATPTGPATPTASATPAGPAASANPATPAASATPTGPAPTASTTPTGPGTRSPGY</sequence>
<dbReference type="PROSITE" id="PS51760">
    <property type="entry name" value="GH10_2"/>
    <property type="match status" value="1"/>
</dbReference>
<evidence type="ECO:0000256" key="6">
    <source>
        <dbReference type="ARBA" id="ARBA00023277"/>
    </source>
</evidence>
<keyword evidence="7 10" id="KW-0326">Glycosidase</keyword>
<evidence type="ECO:0000256" key="5">
    <source>
        <dbReference type="ARBA" id="ARBA00022801"/>
    </source>
</evidence>
<keyword evidence="3" id="KW-0858">Xylan degradation</keyword>
<feature type="active site" description="Nucleophile" evidence="9">
    <location>
        <position position="276"/>
    </location>
</feature>
<reference evidence="14" key="1">
    <citation type="journal article" date="2019" name="Int. J. Syst. Evol. Microbiol.">
        <title>The Global Catalogue of Microorganisms (GCM) 10K type strain sequencing project: providing services to taxonomists for standard genome sequencing and annotation.</title>
        <authorList>
            <consortium name="The Broad Institute Genomics Platform"/>
            <consortium name="The Broad Institute Genome Sequencing Center for Infectious Disease"/>
            <person name="Wu L."/>
            <person name="Ma J."/>
        </authorList>
    </citation>
    <scope>NUCLEOTIDE SEQUENCE [LARGE SCALE GENOMIC DNA]</scope>
    <source>
        <strain evidence="14">CGMCC 4.7304</strain>
    </source>
</reference>
<feature type="region of interest" description="Disordered" evidence="11">
    <location>
        <begin position="361"/>
        <end position="415"/>
    </location>
</feature>
<dbReference type="EMBL" id="JBHSIY010000014">
    <property type="protein sequence ID" value="MFC4868240.1"/>
    <property type="molecule type" value="Genomic_DNA"/>
</dbReference>
<comment type="similarity">
    <text evidence="2 10">Belongs to the glycosyl hydrolase 10 (cellulase F) family.</text>
</comment>
<dbReference type="InterPro" id="IPR031158">
    <property type="entry name" value="GH10_AS"/>
</dbReference>
<evidence type="ECO:0000256" key="8">
    <source>
        <dbReference type="ARBA" id="ARBA00023326"/>
    </source>
</evidence>
<evidence type="ECO:0000313" key="14">
    <source>
        <dbReference type="Proteomes" id="UP001595858"/>
    </source>
</evidence>
<evidence type="ECO:0000259" key="12">
    <source>
        <dbReference type="PROSITE" id="PS51760"/>
    </source>
</evidence>
<evidence type="ECO:0000256" key="7">
    <source>
        <dbReference type="ARBA" id="ARBA00023295"/>
    </source>
</evidence>
<evidence type="ECO:0000256" key="11">
    <source>
        <dbReference type="SAM" id="MobiDB-lite"/>
    </source>
</evidence>
<evidence type="ECO:0000256" key="2">
    <source>
        <dbReference type="ARBA" id="ARBA00007495"/>
    </source>
</evidence>
<dbReference type="InterPro" id="IPR044846">
    <property type="entry name" value="GH10"/>
</dbReference>
<dbReference type="Proteomes" id="UP001595858">
    <property type="component" value="Unassembled WGS sequence"/>
</dbReference>
<evidence type="ECO:0000256" key="4">
    <source>
        <dbReference type="ARBA" id="ARBA00022729"/>
    </source>
</evidence>
<dbReference type="PROSITE" id="PS00591">
    <property type="entry name" value="GH10_1"/>
    <property type="match status" value="1"/>
</dbReference>
<dbReference type="InterPro" id="IPR001000">
    <property type="entry name" value="GH10_dom"/>
</dbReference>
<dbReference type="Gene3D" id="3.20.20.80">
    <property type="entry name" value="Glycosidases"/>
    <property type="match status" value="1"/>
</dbReference>
<evidence type="ECO:0000256" key="3">
    <source>
        <dbReference type="ARBA" id="ARBA00022651"/>
    </source>
</evidence>
<dbReference type="RefSeq" id="WP_344148226.1">
    <property type="nucleotide sequence ID" value="NZ_BAAAQI010000025.1"/>
</dbReference>
<organism evidence="13 14">
    <name type="scientific">Streptomonospora arabica</name>
    <dbReference type="NCBI Taxonomy" id="412417"/>
    <lineage>
        <taxon>Bacteria</taxon>
        <taxon>Bacillati</taxon>
        <taxon>Actinomycetota</taxon>
        <taxon>Actinomycetes</taxon>
        <taxon>Streptosporangiales</taxon>
        <taxon>Nocardiopsidaceae</taxon>
        <taxon>Streptomonospora</taxon>
    </lineage>
</organism>
<dbReference type="PANTHER" id="PTHR31490">
    <property type="entry name" value="GLYCOSYL HYDROLASE"/>
    <property type="match status" value="1"/>
</dbReference>
<keyword evidence="4" id="KW-0732">Signal</keyword>
<dbReference type="EC" id="3.2.1.8" evidence="10"/>
<name>A0ABV9SPC7_9ACTN</name>